<organism evidence="2 3">
    <name type="scientific">Aegilops tauschii subsp. strangulata</name>
    <name type="common">Goatgrass</name>
    <dbReference type="NCBI Taxonomy" id="200361"/>
    <lineage>
        <taxon>Eukaryota</taxon>
        <taxon>Viridiplantae</taxon>
        <taxon>Streptophyta</taxon>
        <taxon>Embryophyta</taxon>
        <taxon>Tracheophyta</taxon>
        <taxon>Spermatophyta</taxon>
        <taxon>Magnoliopsida</taxon>
        <taxon>Liliopsida</taxon>
        <taxon>Poales</taxon>
        <taxon>Poaceae</taxon>
        <taxon>BOP clade</taxon>
        <taxon>Pooideae</taxon>
        <taxon>Triticodae</taxon>
        <taxon>Triticeae</taxon>
        <taxon>Triticinae</taxon>
        <taxon>Aegilops</taxon>
    </lineage>
</organism>
<reference evidence="2" key="3">
    <citation type="journal article" date="2017" name="Nature">
        <title>Genome sequence of the progenitor of the wheat D genome Aegilops tauschii.</title>
        <authorList>
            <person name="Luo M.C."/>
            <person name="Gu Y.Q."/>
            <person name="Puiu D."/>
            <person name="Wang H."/>
            <person name="Twardziok S.O."/>
            <person name="Deal K.R."/>
            <person name="Huo N."/>
            <person name="Zhu T."/>
            <person name="Wang L."/>
            <person name="Wang Y."/>
            <person name="McGuire P.E."/>
            <person name="Liu S."/>
            <person name="Long H."/>
            <person name="Ramasamy R.K."/>
            <person name="Rodriguez J.C."/>
            <person name="Van S.L."/>
            <person name="Yuan L."/>
            <person name="Wang Z."/>
            <person name="Xia Z."/>
            <person name="Xiao L."/>
            <person name="Anderson O.D."/>
            <person name="Ouyang S."/>
            <person name="Liang Y."/>
            <person name="Zimin A.V."/>
            <person name="Pertea G."/>
            <person name="Qi P."/>
            <person name="Bennetzen J.L."/>
            <person name="Dai X."/>
            <person name="Dawson M.W."/>
            <person name="Muller H.G."/>
            <person name="Kugler K."/>
            <person name="Rivarola-Duarte L."/>
            <person name="Spannagl M."/>
            <person name="Mayer K.F.X."/>
            <person name="Lu F.H."/>
            <person name="Bevan M.W."/>
            <person name="Leroy P."/>
            <person name="Li P."/>
            <person name="You F.M."/>
            <person name="Sun Q."/>
            <person name="Liu Z."/>
            <person name="Lyons E."/>
            <person name="Wicker T."/>
            <person name="Salzberg S.L."/>
            <person name="Devos K.M."/>
            <person name="Dvorak J."/>
        </authorList>
    </citation>
    <scope>NUCLEOTIDE SEQUENCE [LARGE SCALE GENOMIC DNA]</scope>
    <source>
        <strain evidence="2">cv. AL8/78</strain>
    </source>
</reference>
<evidence type="ECO:0000313" key="2">
    <source>
        <dbReference type="EnsemblPlants" id="AET2Gv20202100.5"/>
    </source>
</evidence>
<keyword evidence="3" id="KW-1185">Reference proteome</keyword>
<reference evidence="3" key="2">
    <citation type="journal article" date="2017" name="Nat. Plants">
        <title>The Aegilops tauschii genome reveals multiple impacts of transposons.</title>
        <authorList>
            <person name="Zhao G."/>
            <person name="Zou C."/>
            <person name="Li K."/>
            <person name="Wang K."/>
            <person name="Li T."/>
            <person name="Gao L."/>
            <person name="Zhang X."/>
            <person name="Wang H."/>
            <person name="Yang Z."/>
            <person name="Liu X."/>
            <person name="Jiang W."/>
            <person name="Mao L."/>
            <person name="Kong X."/>
            <person name="Jiao Y."/>
            <person name="Jia J."/>
        </authorList>
    </citation>
    <scope>NUCLEOTIDE SEQUENCE [LARGE SCALE GENOMIC DNA]</scope>
    <source>
        <strain evidence="3">cv. AL8/78</strain>
    </source>
</reference>
<reference evidence="2" key="5">
    <citation type="journal article" date="2021" name="G3 (Bethesda)">
        <title>Aegilops tauschii genome assembly Aet v5.0 features greater sequence contiguity and improved annotation.</title>
        <authorList>
            <person name="Wang L."/>
            <person name="Zhu T."/>
            <person name="Rodriguez J.C."/>
            <person name="Deal K.R."/>
            <person name="Dubcovsky J."/>
            <person name="McGuire P.E."/>
            <person name="Lux T."/>
            <person name="Spannagl M."/>
            <person name="Mayer K.F.X."/>
            <person name="Baldrich P."/>
            <person name="Meyers B.C."/>
            <person name="Huo N."/>
            <person name="Gu Y.Q."/>
            <person name="Zhou H."/>
            <person name="Devos K.M."/>
            <person name="Bennetzen J.L."/>
            <person name="Unver T."/>
            <person name="Budak H."/>
            <person name="Gulick P.J."/>
            <person name="Galiba G."/>
            <person name="Kalapos B."/>
            <person name="Nelson D.R."/>
            <person name="Li P."/>
            <person name="You F.M."/>
            <person name="Luo M.C."/>
            <person name="Dvorak J."/>
        </authorList>
    </citation>
    <scope>NUCLEOTIDE SEQUENCE [LARGE SCALE GENOMIC DNA]</scope>
    <source>
        <strain evidence="2">cv. AL8/78</strain>
    </source>
</reference>
<dbReference type="EnsemblPlants" id="AET2Gv20202100.5">
    <property type="protein sequence ID" value="AET2Gv20202100.5"/>
    <property type="gene ID" value="AET2Gv20202100"/>
</dbReference>
<protein>
    <submittedName>
        <fullName evidence="2">Uncharacterized protein</fullName>
    </submittedName>
</protein>
<keyword evidence="1" id="KW-0812">Transmembrane</keyword>
<keyword evidence="1" id="KW-0472">Membrane</keyword>
<feature type="transmembrane region" description="Helical" evidence="1">
    <location>
        <begin position="31"/>
        <end position="57"/>
    </location>
</feature>
<dbReference type="AlphaFoldDB" id="A0A453AN25"/>
<accession>A0A453AN25</accession>
<sequence>MLGQRKWLSGTLMDVEQTWLSMMPPLMLLDFMIWTSLFSLQSQLILAVGIIFSVSAYQFRSDILSGSNLQYP</sequence>
<reference evidence="2" key="4">
    <citation type="submission" date="2019-03" db="UniProtKB">
        <authorList>
            <consortium name="EnsemblPlants"/>
        </authorList>
    </citation>
    <scope>IDENTIFICATION</scope>
</reference>
<keyword evidence="1" id="KW-1133">Transmembrane helix</keyword>
<reference evidence="3" key="1">
    <citation type="journal article" date="2014" name="Science">
        <title>Ancient hybridizations among the ancestral genomes of bread wheat.</title>
        <authorList>
            <consortium name="International Wheat Genome Sequencing Consortium,"/>
            <person name="Marcussen T."/>
            <person name="Sandve S.R."/>
            <person name="Heier L."/>
            <person name="Spannagl M."/>
            <person name="Pfeifer M."/>
            <person name="Jakobsen K.S."/>
            <person name="Wulff B.B."/>
            <person name="Steuernagel B."/>
            <person name="Mayer K.F."/>
            <person name="Olsen O.A."/>
        </authorList>
    </citation>
    <scope>NUCLEOTIDE SEQUENCE [LARGE SCALE GENOMIC DNA]</scope>
    <source>
        <strain evidence="3">cv. AL8/78</strain>
    </source>
</reference>
<evidence type="ECO:0000313" key="3">
    <source>
        <dbReference type="Proteomes" id="UP000015105"/>
    </source>
</evidence>
<name>A0A453AN25_AEGTS</name>
<dbReference type="Gramene" id="AET2Gv20202100.5">
    <property type="protein sequence ID" value="AET2Gv20202100.5"/>
    <property type="gene ID" value="AET2Gv20202100"/>
</dbReference>
<evidence type="ECO:0000256" key="1">
    <source>
        <dbReference type="SAM" id="Phobius"/>
    </source>
</evidence>
<proteinExistence type="predicted"/>
<dbReference type="Proteomes" id="UP000015105">
    <property type="component" value="Chromosome 2D"/>
</dbReference>